<gene>
    <name evidence="2" type="ORF">PIB30_020039</name>
</gene>
<feature type="region of interest" description="Disordered" evidence="1">
    <location>
        <begin position="109"/>
        <end position="133"/>
    </location>
</feature>
<comment type="caution">
    <text evidence="2">The sequence shown here is derived from an EMBL/GenBank/DDBJ whole genome shotgun (WGS) entry which is preliminary data.</text>
</comment>
<keyword evidence="3" id="KW-1185">Reference proteome</keyword>
<dbReference type="EMBL" id="JASCZI010060478">
    <property type="protein sequence ID" value="MED6132555.1"/>
    <property type="molecule type" value="Genomic_DNA"/>
</dbReference>
<evidence type="ECO:0000313" key="3">
    <source>
        <dbReference type="Proteomes" id="UP001341840"/>
    </source>
</evidence>
<protein>
    <submittedName>
        <fullName evidence="2">Uncharacterized protein</fullName>
    </submittedName>
</protein>
<sequence length="133" mass="15209">MNCYLQNQGLNQVEYTSDSSSDEYYSCKEDTTPYNGSECRQRNLMDELFKALAQERNEIMEAQRKTEIQLGLMIKLATLVIEHLTNSFSSSQEKEVLAVTLRSGRQLEKSSPVGHQVPSKTEFRIDPNCCPQH</sequence>
<name>A0ABU6S8J2_9FABA</name>
<organism evidence="2 3">
    <name type="scientific">Stylosanthes scabra</name>
    <dbReference type="NCBI Taxonomy" id="79078"/>
    <lineage>
        <taxon>Eukaryota</taxon>
        <taxon>Viridiplantae</taxon>
        <taxon>Streptophyta</taxon>
        <taxon>Embryophyta</taxon>
        <taxon>Tracheophyta</taxon>
        <taxon>Spermatophyta</taxon>
        <taxon>Magnoliopsida</taxon>
        <taxon>eudicotyledons</taxon>
        <taxon>Gunneridae</taxon>
        <taxon>Pentapetalae</taxon>
        <taxon>rosids</taxon>
        <taxon>fabids</taxon>
        <taxon>Fabales</taxon>
        <taxon>Fabaceae</taxon>
        <taxon>Papilionoideae</taxon>
        <taxon>50 kb inversion clade</taxon>
        <taxon>dalbergioids sensu lato</taxon>
        <taxon>Dalbergieae</taxon>
        <taxon>Pterocarpus clade</taxon>
        <taxon>Stylosanthes</taxon>
    </lineage>
</organism>
<dbReference type="Proteomes" id="UP001341840">
    <property type="component" value="Unassembled WGS sequence"/>
</dbReference>
<evidence type="ECO:0000256" key="1">
    <source>
        <dbReference type="SAM" id="MobiDB-lite"/>
    </source>
</evidence>
<accession>A0ABU6S8J2</accession>
<reference evidence="2 3" key="1">
    <citation type="journal article" date="2023" name="Plants (Basel)">
        <title>Bridging the Gap: Combining Genomics and Transcriptomics Approaches to Understand Stylosanthes scabra, an Orphan Legume from the Brazilian Caatinga.</title>
        <authorList>
            <person name="Ferreira-Neto J.R.C."/>
            <person name="da Silva M.D."/>
            <person name="Binneck E."/>
            <person name="de Melo N.F."/>
            <person name="da Silva R.H."/>
            <person name="de Melo A.L.T.M."/>
            <person name="Pandolfi V."/>
            <person name="Bustamante F.O."/>
            <person name="Brasileiro-Vidal A.C."/>
            <person name="Benko-Iseppon A.M."/>
        </authorList>
    </citation>
    <scope>NUCLEOTIDE SEQUENCE [LARGE SCALE GENOMIC DNA]</scope>
    <source>
        <tissue evidence="2">Leaves</tissue>
    </source>
</reference>
<evidence type="ECO:0000313" key="2">
    <source>
        <dbReference type="EMBL" id="MED6132555.1"/>
    </source>
</evidence>
<proteinExistence type="predicted"/>